<keyword evidence="2" id="KW-1185">Reference proteome</keyword>
<organism evidence="1 2">
    <name type="scientific">Ixodes persulcatus</name>
    <name type="common">Taiga tick</name>
    <dbReference type="NCBI Taxonomy" id="34615"/>
    <lineage>
        <taxon>Eukaryota</taxon>
        <taxon>Metazoa</taxon>
        <taxon>Ecdysozoa</taxon>
        <taxon>Arthropoda</taxon>
        <taxon>Chelicerata</taxon>
        <taxon>Arachnida</taxon>
        <taxon>Acari</taxon>
        <taxon>Parasitiformes</taxon>
        <taxon>Ixodida</taxon>
        <taxon>Ixodoidea</taxon>
        <taxon>Ixodidae</taxon>
        <taxon>Ixodinae</taxon>
        <taxon>Ixodes</taxon>
    </lineage>
</organism>
<name>A0AC60QQ98_IXOPE</name>
<gene>
    <name evidence="1" type="ORF">HPB47_016688</name>
</gene>
<accession>A0AC60QQ98</accession>
<dbReference type="EMBL" id="JABSTQ010005434">
    <property type="protein sequence ID" value="KAG0439318.1"/>
    <property type="molecule type" value="Genomic_DNA"/>
</dbReference>
<proteinExistence type="predicted"/>
<reference evidence="1 2" key="1">
    <citation type="journal article" date="2020" name="Cell">
        <title>Large-Scale Comparative Analyses of Tick Genomes Elucidate Their Genetic Diversity and Vector Capacities.</title>
        <authorList>
            <consortium name="Tick Genome and Microbiome Consortium (TIGMIC)"/>
            <person name="Jia N."/>
            <person name="Wang J."/>
            <person name="Shi W."/>
            <person name="Du L."/>
            <person name="Sun Y."/>
            <person name="Zhan W."/>
            <person name="Jiang J.F."/>
            <person name="Wang Q."/>
            <person name="Zhang B."/>
            <person name="Ji P."/>
            <person name="Bell-Sakyi L."/>
            <person name="Cui X.M."/>
            <person name="Yuan T.T."/>
            <person name="Jiang B.G."/>
            <person name="Yang W.F."/>
            <person name="Lam T.T."/>
            <person name="Chang Q.C."/>
            <person name="Ding S.J."/>
            <person name="Wang X.J."/>
            <person name="Zhu J.G."/>
            <person name="Ruan X.D."/>
            <person name="Zhao L."/>
            <person name="Wei J.T."/>
            <person name="Ye R.Z."/>
            <person name="Que T.C."/>
            <person name="Du C.H."/>
            <person name="Zhou Y.H."/>
            <person name="Cheng J.X."/>
            <person name="Dai P.F."/>
            <person name="Guo W.B."/>
            <person name="Han X.H."/>
            <person name="Huang E.J."/>
            <person name="Li L.F."/>
            <person name="Wei W."/>
            <person name="Gao Y.C."/>
            <person name="Liu J.Z."/>
            <person name="Shao H.Z."/>
            <person name="Wang X."/>
            <person name="Wang C.C."/>
            <person name="Yang T.C."/>
            <person name="Huo Q.B."/>
            <person name="Li W."/>
            <person name="Chen H.Y."/>
            <person name="Chen S.E."/>
            <person name="Zhou L.G."/>
            <person name="Ni X.B."/>
            <person name="Tian J.H."/>
            <person name="Sheng Y."/>
            <person name="Liu T."/>
            <person name="Pan Y.S."/>
            <person name="Xia L.Y."/>
            <person name="Li J."/>
            <person name="Zhao F."/>
            <person name="Cao W.C."/>
        </authorList>
    </citation>
    <scope>NUCLEOTIDE SEQUENCE [LARGE SCALE GENOMIC DNA]</scope>
    <source>
        <strain evidence="1">Iper-2018</strain>
    </source>
</reference>
<evidence type="ECO:0000313" key="1">
    <source>
        <dbReference type="EMBL" id="KAG0439318.1"/>
    </source>
</evidence>
<dbReference type="Proteomes" id="UP000805193">
    <property type="component" value="Unassembled WGS sequence"/>
</dbReference>
<sequence length="178" mass="19845">MASLWRRSRGRKVSKPAQGFFETVNQVHNKTEHLRYTYRALLDEVQCIARRCSQPWKTHGRDTLAPFLALVDRRVRCRLALEGKAGYGASSVVGGLVEEVEQVGMALSVGDTATAYSCGPDAESGEGTSDAASQEVEALSHQRSQRRPQGKSSRTPPHRYTADHSREEERRKDMTTMP</sequence>
<evidence type="ECO:0000313" key="2">
    <source>
        <dbReference type="Proteomes" id="UP000805193"/>
    </source>
</evidence>
<protein>
    <submittedName>
        <fullName evidence="1">Uncharacterized protein</fullName>
    </submittedName>
</protein>
<comment type="caution">
    <text evidence="1">The sequence shown here is derived from an EMBL/GenBank/DDBJ whole genome shotgun (WGS) entry which is preliminary data.</text>
</comment>